<keyword evidence="1 3" id="KW-0547">Nucleotide-binding</keyword>
<comment type="caution">
    <text evidence="5">The sequence shown here is derived from an EMBL/GenBank/DDBJ whole genome shotgun (WGS) entry which is preliminary data.</text>
</comment>
<feature type="domain" description="FtsK" evidence="4">
    <location>
        <begin position="351"/>
        <end position="549"/>
    </location>
</feature>
<dbReference type="EMBL" id="WEGI01000004">
    <property type="protein sequence ID" value="MQY26423.1"/>
    <property type="molecule type" value="Genomic_DNA"/>
</dbReference>
<sequence>MESDREVLLGIDRHSMVTGNQWWRAEFAADRLCAPLGRTSDGRPLGLDFEAHGNGGVGPHGLLVGGTVAERAALIETLVLATAMTHGPDHLRYIYLDYAGRGSFDDLATLPHTTYLVSGAARYLAHERAISHTVLADVRTRDRLAREHFGPAGTSSGRPVALLPRLVIVVDDFARMLIEVPDFAAMIGHIARSEPRSGVHLLLCAHEFGRARVSALDGILGYRLVLRTSSPDESRAALGTPLAHRLTRPGSGYLRTQGDPVRFDGPDRPDHALRHELIAHLRAHGRFVPEQWRTWVAPSARVGDIRPVSPDATVDFAVLYGLDDPEHTDVTAQWRPRDGRLRIPIGLARNGEPIELDIPQVPERAANVAVIGAARSGRSELLATIVLGLALRYPPEAVSFFLADSHAGEAFAELAALPHVSAVVSDTAHEPGHTDRVVAALSAELARRIETLGATAKFTDIYDYEQARTAGADLDPLPTLVVVVDGVDDLLSRQPDLRHVLVALGRLGRSHGFVMVLAAERLSGDDMRGLETHLTTRIALGSLPADELRVVFGTADLGPAPAAGYAYLRTDYGPRRFRIASAERRYRTTSRESADRTLRAVLVSGYVHTGP</sequence>
<dbReference type="PROSITE" id="PS50901">
    <property type="entry name" value="FTSK"/>
    <property type="match status" value="2"/>
</dbReference>
<dbReference type="PANTHER" id="PTHR22683:SF1">
    <property type="entry name" value="TYPE VII SECRETION SYSTEM PROTEIN ESSC"/>
    <property type="match status" value="1"/>
</dbReference>
<dbReference type="GO" id="GO:0005524">
    <property type="term" value="F:ATP binding"/>
    <property type="evidence" value="ECO:0007669"/>
    <property type="project" value="UniProtKB-UniRule"/>
</dbReference>
<dbReference type="InterPro" id="IPR050206">
    <property type="entry name" value="FtsK/SpoIIIE/SftA"/>
</dbReference>
<dbReference type="GO" id="GO:0003677">
    <property type="term" value="F:DNA binding"/>
    <property type="evidence" value="ECO:0007669"/>
    <property type="project" value="InterPro"/>
</dbReference>
<dbReference type="InterPro" id="IPR027417">
    <property type="entry name" value="P-loop_NTPase"/>
</dbReference>
<dbReference type="Pfam" id="PF01580">
    <property type="entry name" value="FtsK_SpoIIIE"/>
    <property type="match status" value="2"/>
</dbReference>
<evidence type="ECO:0000256" key="1">
    <source>
        <dbReference type="ARBA" id="ARBA00022741"/>
    </source>
</evidence>
<dbReference type="SUPFAM" id="SSF52540">
    <property type="entry name" value="P-loop containing nucleoside triphosphate hydrolases"/>
    <property type="match status" value="1"/>
</dbReference>
<feature type="binding site" evidence="3">
    <location>
        <begin position="65"/>
        <end position="72"/>
    </location>
    <ligand>
        <name>ATP</name>
        <dbReference type="ChEBI" id="CHEBI:30616"/>
    </ligand>
</feature>
<evidence type="ECO:0000256" key="2">
    <source>
        <dbReference type="ARBA" id="ARBA00022840"/>
    </source>
</evidence>
<keyword evidence="6" id="KW-1185">Reference proteome</keyword>
<feature type="domain" description="FtsK" evidence="4">
    <location>
        <begin position="42"/>
        <end position="235"/>
    </location>
</feature>
<protein>
    <submittedName>
        <fullName evidence="5">ESX secretion system protein EccC</fullName>
    </submittedName>
</protein>
<reference evidence="5 6" key="1">
    <citation type="submission" date="2019-10" db="EMBL/GenBank/DDBJ databases">
        <title>Nocardia macrotermitis sp. nov. and Nocardia aurantia sp. nov., isolated from the gut of fungus growing-termite Macrotermes natalensis.</title>
        <authorList>
            <person name="Benndorf R."/>
            <person name="Schwitalla J."/>
            <person name="Martin K."/>
            <person name="De Beer W."/>
            <person name="Kaster A.-K."/>
            <person name="Vollmers J."/>
            <person name="Poulsen M."/>
            <person name="Beemelmanns C."/>
        </authorList>
    </citation>
    <scope>NUCLEOTIDE SEQUENCE [LARGE SCALE GENOMIC DNA]</scope>
    <source>
        <strain evidence="5 6">RB56</strain>
    </source>
</reference>
<dbReference type="PANTHER" id="PTHR22683">
    <property type="entry name" value="SPORULATION PROTEIN RELATED"/>
    <property type="match status" value="1"/>
</dbReference>
<evidence type="ECO:0000313" key="6">
    <source>
        <dbReference type="Proteomes" id="UP000431401"/>
    </source>
</evidence>
<keyword evidence="2 3" id="KW-0067">ATP-binding</keyword>
<evidence type="ECO:0000259" key="4">
    <source>
        <dbReference type="PROSITE" id="PS50901"/>
    </source>
</evidence>
<organism evidence="5 6">
    <name type="scientific">Nocardia aurantia</name>
    <dbReference type="NCBI Taxonomy" id="2585199"/>
    <lineage>
        <taxon>Bacteria</taxon>
        <taxon>Bacillati</taxon>
        <taxon>Actinomycetota</taxon>
        <taxon>Actinomycetes</taxon>
        <taxon>Mycobacteriales</taxon>
        <taxon>Nocardiaceae</taxon>
        <taxon>Nocardia</taxon>
    </lineage>
</organism>
<dbReference type="Gene3D" id="3.40.50.300">
    <property type="entry name" value="P-loop containing nucleotide triphosphate hydrolases"/>
    <property type="match status" value="2"/>
</dbReference>
<gene>
    <name evidence="5" type="primary">eccC_4</name>
    <name evidence="5" type="ORF">NRB56_19900</name>
</gene>
<dbReference type="RefSeq" id="WP_194290792.1">
    <property type="nucleotide sequence ID" value="NZ_WEGI01000004.1"/>
</dbReference>
<feature type="binding site" evidence="3">
    <location>
        <begin position="372"/>
        <end position="379"/>
    </location>
    <ligand>
        <name>ATP</name>
        <dbReference type="ChEBI" id="CHEBI:30616"/>
    </ligand>
</feature>
<dbReference type="InterPro" id="IPR002543">
    <property type="entry name" value="FtsK_dom"/>
</dbReference>
<name>A0A7K0DKW9_9NOCA</name>
<proteinExistence type="predicted"/>
<dbReference type="Proteomes" id="UP000431401">
    <property type="component" value="Unassembled WGS sequence"/>
</dbReference>
<evidence type="ECO:0000256" key="3">
    <source>
        <dbReference type="PROSITE-ProRule" id="PRU00289"/>
    </source>
</evidence>
<accession>A0A7K0DKW9</accession>
<dbReference type="AlphaFoldDB" id="A0A7K0DKW9"/>
<evidence type="ECO:0000313" key="5">
    <source>
        <dbReference type="EMBL" id="MQY26423.1"/>
    </source>
</evidence>